<dbReference type="Pfam" id="PF01523">
    <property type="entry name" value="PmbA_TldD_1st"/>
    <property type="match status" value="1"/>
</dbReference>
<dbReference type="GO" id="GO:0005829">
    <property type="term" value="C:cytosol"/>
    <property type="evidence" value="ECO:0007669"/>
    <property type="project" value="TreeGrafter"/>
</dbReference>
<proteinExistence type="predicted"/>
<evidence type="ECO:0000313" key="2">
    <source>
        <dbReference type="EMBL" id="SVD76593.1"/>
    </source>
</evidence>
<dbReference type="InterPro" id="IPR002510">
    <property type="entry name" value="Metalloprtase-TldD/E_N"/>
</dbReference>
<dbReference type="AlphaFoldDB" id="A0A382Y031"/>
<organism evidence="2">
    <name type="scientific">marine metagenome</name>
    <dbReference type="NCBI Taxonomy" id="408172"/>
    <lineage>
        <taxon>unclassified sequences</taxon>
        <taxon>metagenomes</taxon>
        <taxon>ecological metagenomes</taxon>
    </lineage>
</organism>
<dbReference type="InterPro" id="IPR036059">
    <property type="entry name" value="TldD/PmbA_sf"/>
</dbReference>
<dbReference type="PANTHER" id="PTHR43421">
    <property type="entry name" value="METALLOPROTEASE PMBA"/>
    <property type="match status" value="1"/>
</dbReference>
<feature type="non-terminal residue" evidence="2">
    <location>
        <position position="138"/>
    </location>
</feature>
<dbReference type="SUPFAM" id="SSF111283">
    <property type="entry name" value="Putative modulator of DNA gyrase, PmbA/TldD"/>
    <property type="match status" value="1"/>
</dbReference>
<reference evidence="2" key="1">
    <citation type="submission" date="2018-05" db="EMBL/GenBank/DDBJ databases">
        <authorList>
            <person name="Lanie J.A."/>
            <person name="Ng W.-L."/>
            <person name="Kazmierczak K.M."/>
            <person name="Andrzejewski T.M."/>
            <person name="Davidsen T.M."/>
            <person name="Wayne K.J."/>
            <person name="Tettelin H."/>
            <person name="Glass J.I."/>
            <person name="Rusch D."/>
            <person name="Podicherti R."/>
            <person name="Tsui H.-C.T."/>
            <person name="Winkler M.E."/>
        </authorList>
    </citation>
    <scope>NUCLEOTIDE SEQUENCE</scope>
</reference>
<sequence length="138" mass="14410">MSEQKPDPDFLSDFVSKACGAGADAADAVMINSISSSASWRLGRNEGVERAESSDLGLRIFVGQGQAIVSSTDLQTPALNELIERAVTMARNAPEDPCCGLPDKNQLAKKAVDLDLADTDMPSSGTLLELAALAEDAA</sequence>
<dbReference type="InterPro" id="IPR047657">
    <property type="entry name" value="PmbA"/>
</dbReference>
<dbReference type="GO" id="GO:0006508">
    <property type="term" value="P:proteolysis"/>
    <property type="evidence" value="ECO:0007669"/>
    <property type="project" value="InterPro"/>
</dbReference>
<evidence type="ECO:0000259" key="1">
    <source>
        <dbReference type="Pfam" id="PF01523"/>
    </source>
</evidence>
<feature type="domain" description="Metalloprotease TldD/E N-terminal" evidence="1">
    <location>
        <begin position="26"/>
        <end position="90"/>
    </location>
</feature>
<name>A0A382Y031_9ZZZZ</name>
<dbReference type="Gene3D" id="3.30.2290.10">
    <property type="entry name" value="PmbA/TldD superfamily"/>
    <property type="match status" value="1"/>
</dbReference>
<accession>A0A382Y031</accession>
<dbReference type="InterPro" id="IPR035068">
    <property type="entry name" value="TldD/PmbA_N"/>
</dbReference>
<dbReference type="GO" id="GO:0008237">
    <property type="term" value="F:metallopeptidase activity"/>
    <property type="evidence" value="ECO:0007669"/>
    <property type="project" value="InterPro"/>
</dbReference>
<dbReference type="PANTHER" id="PTHR43421:SF1">
    <property type="entry name" value="METALLOPROTEASE PMBA"/>
    <property type="match status" value="1"/>
</dbReference>
<protein>
    <recommendedName>
        <fullName evidence="1">Metalloprotease TldD/E N-terminal domain-containing protein</fullName>
    </recommendedName>
</protein>
<gene>
    <name evidence="2" type="ORF">METZ01_LOCUS429447</name>
</gene>
<dbReference type="EMBL" id="UINC01171825">
    <property type="protein sequence ID" value="SVD76593.1"/>
    <property type="molecule type" value="Genomic_DNA"/>
</dbReference>